<feature type="transmembrane region" description="Helical" evidence="6">
    <location>
        <begin position="224"/>
        <end position="247"/>
    </location>
</feature>
<comment type="caution">
    <text evidence="7">The sequence shown here is derived from an EMBL/GenBank/DDBJ whole genome shotgun (WGS) entry which is preliminary data.</text>
</comment>
<reference evidence="7 8" key="1">
    <citation type="submission" date="2019-06" db="EMBL/GenBank/DDBJ databases">
        <title>Metagenome assembled Genome of Spiribacter salinus SL48-SHIP from the microbial mat of Salt Lake 48 (Novosibirsk region, Russia).</title>
        <authorList>
            <person name="Shipova A."/>
            <person name="Rozanov A.S."/>
            <person name="Bryanskaya A.V."/>
            <person name="Peltek S.E."/>
        </authorList>
    </citation>
    <scope>NUCLEOTIDE SEQUENCE [LARGE SCALE GENOMIC DNA]</scope>
    <source>
        <strain evidence="7">SL48-SHIP-2</strain>
    </source>
</reference>
<dbReference type="GO" id="GO:0005886">
    <property type="term" value="C:plasma membrane"/>
    <property type="evidence" value="ECO:0007669"/>
    <property type="project" value="UniProtKB-SubCell"/>
</dbReference>
<feature type="transmembrane region" description="Helical" evidence="6">
    <location>
        <begin position="267"/>
        <end position="289"/>
    </location>
</feature>
<dbReference type="EMBL" id="VIFK01000001">
    <property type="protein sequence ID" value="TQF01033.1"/>
    <property type="molecule type" value="Genomic_DNA"/>
</dbReference>
<dbReference type="Proteomes" id="UP000315400">
    <property type="component" value="Unassembled WGS sequence"/>
</dbReference>
<evidence type="ECO:0000256" key="6">
    <source>
        <dbReference type="SAM" id="Phobius"/>
    </source>
</evidence>
<feature type="transmembrane region" description="Helical" evidence="6">
    <location>
        <begin position="35"/>
        <end position="53"/>
    </location>
</feature>
<feature type="transmembrane region" description="Helical" evidence="6">
    <location>
        <begin position="195"/>
        <end position="217"/>
    </location>
</feature>
<accession>A0A540VW95</accession>
<dbReference type="PANTHER" id="PTHR40277">
    <property type="entry name" value="BLL5419 PROTEIN"/>
    <property type="match status" value="1"/>
</dbReference>
<evidence type="ECO:0000256" key="3">
    <source>
        <dbReference type="ARBA" id="ARBA00022692"/>
    </source>
</evidence>
<sequence>MPTLIRLAISIALLALVASQFGDGLLEQLRTADTRWLLAALALGFAQITLSAWRWRFTAGHLAIPLTRRVALGEYYLATLVNQTLPGGVLGDAQRAWRHGRQLPRHGPAFQAVVIERLSGQIAMGLLALAAWTSSPWASSGDRSQSLLLLLALIGFVAIISTGLSRARTAPDWMRDWRDALSRGLFNRRVLPLQLMASFTVAAGYVGGFVCCLMALGPAGGITIWIALIPPVLFAMLIPLSIAGWGIRESAAALLWPMAGLPAAEGVAAAILYGAISLLAGVPGVMVLLRR</sequence>
<keyword evidence="2" id="KW-1003">Cell membrane</keyword>
<keyword evidence="5 6" id="KW-0472">Membrane</keyword>
<evidence type="ECO:0000313" key="8">
    <source>
        <dbReference type="Proteomes" id="UP000315400"/>
    </source>
</evidence>
<name>A0A540VW95_9GAMM</name>
<feature type="transmembrane region" description="Helical" evidence="6">
    <location>
        <begin position="147"/>
        <end position="167"/>
    </location>
</feature>
<dbReference type="InterPro" id="IPR022791">
    <property type="entry name" value="L-PG_synthase/AglD"/>
</dbReference>
<gene>
    <name evidence="7" type="ORF">FKY71_00175</name>
</gene>
<dbReference type="Pfam" id="PF03706">
    <property type="entry name" value="LPG_synthase_TM"/>
    <property type="match status" value="1"/>
</dbReference>
<comment type="subcellular location">
    <subcellularLocation>
        <location evidence="1">Cell membrane</location>
        <topology evidence="1">Multi-pass membrane protein</topology>
    </subcellularLocation>
</comment>
<dbReference type="PANTHER" id="PTHR40277:SF1">
    <property type="entry name" value="BLL5419 PROTEIN"/>
    <property type="match status" value="1"/>
</dbReference>
<keyword evidence="4 6" id="KW-1133">Transmembrane helix</keyword>
<evidence type="ECO:0000313" key="7">
    <source>
        <dbReference type="EMBL" id="TQF01033.1"/>
    </source>
</evidence>
<dbReference type="STRING" id="1260251.SPISAL_06025"/>
<evidence type="ECO:0000256" key="1">
    <source>
        <dbReference type="ARBA" id="ARBA00004651"/>
    </source>
</evidence>
<proteinExistence type="predicted"/>
<organism evidence="7 8">
    <name type="scientific">Spiribacter salinus</name>
    <dbReference type="NCBI Taxonomy" id="1335746"/>
    <lineage>
        <taxon>Bacteria</taxon>
        <taxon>Pseudomonadati</taxon>
        <taxon>Pseudomonadota</taxon>
        <taxon>Gammaproteobacteria</taxon>
        <taxon>Chromatiales</taxon>
        <taxon>Ectothiorhodospiraceae</taxon>
        <taxon>Spiribacter</taxon>
    </lineage>
</organism>
<keyword evidence="3 6" id="KW-0812">Transmembrane</keyword>
<dbReference type="AlphaFoldDB" id="A0A540VW95"/>
<evidence type="ECO:0000256" key="2">
    <source>
        <dbReference type="ARBA" id="ARBA00022475"/>
    </source>
</evidence>
<protein>
    <submittedName>
        <fullName evidence="7">Flippase-like domain-containing protein</fullName>
    </submittedName>
</protein>
<evidence type="ECO:0000256" key="5">
    <source>
        <dbReference type="ARBA" id="ARBA00023136"/>
    </source>
</evidence>
<evidence type="ECO:0000256" key="4">
    <source>
        <dbReference type="ARBA" id="ARBA00022989"/>
    </source>
</evidence>